<evidence type="ECO:0000313" key="4">
    <source>
        <dbReference type="Proteomes" id="UP000597507"/>
    </source>
</evidence>
<evidence type="ECO:0000313" key="3">
    <source>
        <dbReference type="EMBL" id="GGG21039.1"/>
    </source>
</evidence>
<dbReference type="InterPro" id="IPR036869">
    <property type="entry name" value="J_dom_sf"/>
</dbReference>
<dbReference type="SUPFAM" id="SSF46565">
    <property type="entry name" value="Chaperone J-domain"/>
    <property type="match status" value="1"/>
</dbReference>
<dbReference type="InterPro" id="IPR001623">
    <property type="entry name" value="DnaJ_domain"/>
</dbReference>
<feature type="region of interest" description="Disordered" evidence="1">
    <location>
        <begin position="1"/>
        <end position="25"/>
    </location>
</feature>
<dbReference type="AlphaFoldDB" id="A0A8J2Z840"/>
<dbReference type="SMART" id="SM00271">
    <property type="entry name" value="DnaJ"/>
    <property type="match status" value="1"/>
</dbReference>
<protein>
    <recommendedName>
        <fullName evidence="2">J domain-containing protein</fullName>
    </recommendedName>
</protein>
<dbReference type="RefSeq" id="WP_188898445.1">
    <property type="nucleotide sequence ID" value="NZ_BMKS01000002.1"/>
</dbReference>
<dbReference type="CDD" id="cd06257">
    <property type="entry name" value="DnaJ"/>
    <property type="match status" value="1"/>
</dbReference>
<organism evidence="3 4">
    <name type="scientific">Caldovatus sediminis</name>
    <dbReference type="NCBI Taxonomy" id="2041189"/>
    <lineage>
        <taxon>Bacteria</taxon>
        <taxon>Pseudomonadati</taxon>
        <taxon>Pseudomonadota</taxon>
        <taxon>Alphaproteobacteria</taxon>
        <taxon>Acetobacterales</taxon>
        <taxon>Roseomonadaceae</taxon>
        <taxon>Caldovatus</taxon>
    </lineage>
</organism>
<evidence type="ECO:0000259" key="2">
    <source>
        <dbReference type="PROSITE" id="PS50076"/>
    </source>
</evidence>
<name>A0A8J2Z840_9PROT</name>
<dbReference type="Proteomes" id="UP000597507">
    <property type="component" value="Unassembled WGS sequence"/>
</dbReference>
<dbReference type="Gene3D" id="1.10.287.110">
    <property type="entry name" value="DnaJ domain"/>
    <property type="match status" value="1"/>
</dbReference>
<sequence length="221" mass="24372">MARRGAPQRPRITLSHPEPPAAARACDAPGCAAAGEYRAPRDRSRLRDYYWFCLPHVREYNAAWDYFRGMSPEDIERHLREDAGWQRPTWPLGRLGRSALDPAEFLRDPLGVLGGRAKPAPRSRRTEEAPPELRAALGVLNLGWPLAADELRARYKELAKRYHPDSNGGDREAEERLKDINRAYSLLRTRIAPRPVQGAAAGTAPGSAAARPSAAQGAPAA</sequence>
<feature type="region of interest" description="Disordered" evidence="1">
    <location>
        <begin position="195"/>
        <end position="221"/>
    </location>
</feature>
<dbReference type="PRINTS" id="PR00625">
    <property type="entry name" value="JDOMAIN"/>
</dbReference>
<evidence type="ECO:0000256" key="1">
    <source>
        <dbReference type="SAM" id="MobiDB-lite"/>
    </source>
</evidence>
<accession>A0A8J2Z840</accession>
<dbReference type="PROSITE" id="PS50076">
    <property type="entry name" value="DNAJ_2"/>
    <property type="match status" value="1"/>
</dbReference>
<dbReference type="Pfam" id="PF00226">
    <property type="entry name" value="DnaJ"/>
    <property type="match status" value="1"/>
</dbReference>
<dbReference type="EMBL" id="BMKS01000002">
    <property type="protein sequence ID" value="GGG21039.1"/>
    <property type="molecule type" value="Genomic_DNA"/>
</dbReference>
<proteinExistence type="predicted"/>
<feature type="compositionally biased region" description="Low complexity" evidence="1">
    <location>
        <begin position="197"/>
        <end position="221"/>
    </location>
</feature>
<gene>
    <name evidence="3" type="ORF">GCM10010964_06560</name>
</gene>
<keyword evidence="4" id="KW-1185">Reference proteome</keyword>
<comment type="caution">
    <text evidence="3">The sequence shown here is derived from an EMBL/GenBank/DDBJ whole genome shotgun (WGS) entry which is preliminary data.</text>
</comment>
<feature type="domain" description="J" evidence="2">
    <location>
        <begin position="132"/>
        <end position="192"/>
    </location>
</feature>
<reference evidence="3 4" key="1">
    <citation type="journal article" date="2014" name="Int. J. Syst. Evol. Microbiol.">
        <title>Complete genome sequence of Corynebacterium casei LMG S-19264T (=DSM 44701T), isolated from a smear-ripened cheese.</title>
        <authorList>
            <consortium name="US DOE Joint Genome Institute (JGI-PGF)"/>
            <person name="Walter F."/>
            <person name="Albersmeier A."/>
            <person name="Kalinowski J."/>
            <person name="Ruckert C."/>
        </authorList>
    </citation>
    <scope>NUCLEOTIDE SEQUENCE [LARGE SCALE GENOMIC DNA]</scope>
    <source>
        <strain evidence="3 4">CGMCC 1.16330</strain>
    </source>
</reference>